<comment type="caution">
    <text evidence="6">The sequence shown here is derived from an EMBL/GenBank/DDBJ whole genome shotgun (WGS) entry which is preliminary data.</text>
</comment>
<evidence type="ECO:0000256" key="5">
    <source>
        <dbReference type="RuleBase" id="RU361177"/>
    </source>
</evidence>
<dbReference type="EMBL" id="JBCNJP010000027">
    <property type="protein sequence ID" value="KAK9052085.1"/>
    <property type="molecule type" value="Genomic_DNA"/>
</dbReference>
<keyword evidence="2 5" id="KW-0285">Flavoprotein</keyword>
<evidence type="ECO:0000313" key="6">
    <source>
        <dbReference type="EMBL" id="KAK9052085.1"/>
    </source>
</evidence>
<protein>
    <recommendedName>
        <fullName evidence="5">Flavin-containing monooxygenase</fullName>
        <ecNumber evidence="5">1.-.-.-</ecNumber>
    </recommendedName>
</protein>
<dbReference type="GO" id="GO:0004499">
    <property type="term" value="F:N,N-dimethylaniline monooxygenase activity"/>
    <property type="evidence" value="ECO:0007669"/>
    <property type="project" value="InterPro"/>
</dbReference>
<organism evidence="6 7">
    <name type="scientific">Deinandra increscens subsp. villosa</name>
    <dbReference type="NCBI Taxonomy" id="3103831"/>
    <lineage>
        <taxon>Eukaryota</taxon>
        <taxon>Viridiplantae</taxon>
        <taxon>Streptophyta</taxon>
        <taxon>Embryophyta</taxon>
        <taxon>Tracheophyta</taxon>
        <taxon>Spermatophyta</taxon>
        <taxon>Magnoliopsida</taxon>
        <taxon>eudicotyledons</taxon>
        <taxon>Gunneridae</taxon>
        <taxon>Pentapetalae</taxon>
        <taxon>asterids</taxon>
        <taxon>campanulids</taxon>
        <taxon>Asterales</taxon>
        <taxon>Asteraceae</taxon>
        <taxon>Asteroideae</taxon>
        <taxon>Heliantheae alliance</taxon>
        <taxon>Madieae</taxon>
        <taxon>Madiinae</taxon>
        <taxon>Deinandra</taxon>
    </lineage>
</organism>
<reference evidence="6 7" key="1">
    <citation type="submission" date="2024-04" db="EMBL/GenBank/DDBJ databases">
        <title>The reference genome of an endangered Asteraceae, Deinandra increscens subsp. villosa, native to the Central Coast of California.</title>
        <authorList>
            <person name="Guilliams M."/>
            <person name="Hasenstab-Lehman K."/>
            <person name="Meyer R."/>
            <person name="Mcevoy S."/>
        </authorList>
    </citation>
    <scope>NUCLEOTIDE SEQUENCE [LARGE SCALE GENOMIC DNA]</scope>
    <source>
        <tissue evidence="6">Leaf</tissue>
    </source>
</reference>
<comment type="cofactor">
    <cofactor evidence="5">
        <name>FAD</name>
        <dbReference type="ChEBI" id="CHEBI:57692"/>
    </cofactor>
</comment>
<dbReference type="SUPFAM" id="SSF51905">
    <property type="entry name" value="FAD/NAD(P)-binding domain"/>
    <property type="match status" value="1"/>
</dbReference>
<name>A0AAP0CDK8_9ASTR</name>
<dbReference type="FunFam" id="3.50.50.60:FF:000403">
    <property type="entry name" value="Flavin-containing monooxygenase"/>
    <property type="match status" value="1"/>
</dbReference>
<dbReference type="InterPro" id="IPR036188">
    <property type="entry name" value="FAD/NAD-bd_sf"/>
</dbReference>
<evidence type="ECO:0000256" key="2">
    <source>
        <dbReference type="ARBA" id="ARBA00022630"/>
    </source>
</evidence>
<evidence type="ECO:0000256" key="4">
    <source>
        <dbReference type="ARBA" id="ARBA00023002"/>
    </source>
</evidence>
<evidence type="ECO:0000256" key="3">
    <source>
        <dbReference type="ARBA" id="ARBA00022827"/>
    </source>
</evidence>
<accession>A0AAP0CDK8</accession>
<evidence type="ECO:0000313" key="7">
    <source>
        <dbReference type="Proteomes" id="UP001408789"/>
    </source>
</evidence>
<dbReference type="GO" id="GO:0050661">
    <property type="term" value="F:NADP binding"/>
    <property type="evidence" value="ECO:0007669"/>
    <property type="project" value="InterPro"/>
</dbReference>
<dbReference type="PANTHER" id="PTHR23023">
    <property type="entry name" value="DIMETHYLANILINE MONOOXYGENASE"/>
    <property type="match status" value="1"/>
</dbReference>
<dbReference type="Pfam" id="PF00743">
    <property type="entry name" value="FMO-like"/>
    <property type="match status" value="1"/>
</dbReference>
<gene>
    <name evidence="6" type="ORF">SSX86_028713</name>
</gene>
<dbReference type="Gene3D" id="3.50.50.60">
    <property type="entry name" value="FAD/NAD(P)-binding domain"/>
    <property type="match status" value="1"/>
</dbReference>
<dbReference type="Proteomes" id="UP001408789">
    <property type="component" value="Unassembled WGS sequence"/>
</dbReference>
<dbReference type="InterPro" id="IPR020946">
    <property type="entry name" value="Flavin_mOase-like"/>
</dbReference>
<sequence>MEKQVAIVGAGISGLLVCKYCLSKGFNPIVFDLEPDIGGVWLKTMKTTSLQETTDLYNFSDFPWPDSLLGHFPTQQQVMEYLRSYANRFDLMPHIKLQSRVEGISYDGPSSSQTWSLWNGIGQSSKGKWSVTVNDLKTATTQVYVVDFVILCLGRFKDIPNIPQFPVGNGPEVFCGKAIHSMEYATMDHDEAAAFVKGKKVVVVGFGKTGLDIARECSSVNG</sequence>
<dbReference type="GO" id="GO:0050660">
    <property type="term" value="F:flavin adenine dinucleotide binding"/>
    <property type="evidence" value="ECO:0007669"/>
    <property type="project" value="InterPro"/>
</dbReference>
<dbReference type="InterPro" id="IPR050346">
    <property type="entry name" value="FMO-like"/>
</dbReference>
<evidence type="ECO:0000256" key="1">
    <source>
        <dbReference type="ARBA" id="ARBA00009183"/>
    </source>
</evidence>
<keyword evidence="5" id="KW-0503">Monooxygenase</keyword>
<keyword evidence="3 5" id="KW-0274">FAD</keyword>
<dbReference type="AlphaFoldDB" id="A0AAP0CDK8"/>
<comment type="similarity">
    <text evidence="1 5">Belongs to the FMO family.</text>
</comment>
<keyword evidence="7" id="KW-1185">Reference proteome</keyword>
<proteinExistence type="inferred from homology"/>
<dbReference type="EC" id="1.-.-.-" evidence="5"/>
<keyword evidence="4 5" id="KW-0560">Oxidoreductase</keyword>